<reference evidence="2 3" key="1">
    <citation type="journal article" date="2015" name="Proc. Natl. Acad. Sci. U.S.A.">
        <title>The resurrection genome of Boea hygrometrica: A blueprint for survival of dehydration.</title>
        <authorList>
            <person name="Xiao L."/>
            <person name="Yang G."/>
            <person name="Zhang L."/>
            <person name="Yang X."/>
            <person name="Zhao S."/>
            <person name="Ji Z."/>
            <person name="Zhou Q."/>
            <person name="Hu M."/>
            <person name="Wang Y."/>
            <person name="Chen M."/>
            <person name="Xu Y."/>
            <person name="Jin H."/>
            <person name="Xiao X."/>
            <person name="Hu G."/>
            <person name="Bao F."/>
            <person name="Hu Y."/>
            <person name="Wan P."/>
            <person name="Li L."/>
            <person name="Deng X."/>
            <person name="Kuang T."/>
            <person name="Xiang C."/>
            <person name="Zhu J.K."/>
            <person name="Oliver M.J."/>
            <person name="He Y."/>
        </authorList>
    </citation>
    <scope>NUCLEOTIDE SEQUENCE [LARGE SCALE GENOMIC DNA]</scope>
    <source>
        <strain evidence="3">cv. XS01</strain>
    </source>
</reference>
<sequence length="99" mass="11805">MPPRRIGRDARQVVWESRAPESGEDVAQPSVPVRRRARQTKVEVEHLTRQVDEMEMVMARFHGMNPLCFLERMAVWWTRDSWSTWKDYSTKCIVMRRGD</sequence>
<protein>
    <submittedName>
        <fullName evidence="2">Cyclic nucleotide-gated ion channel 1-like</fullName>
    </submittedName>
</protein>
<feature type="compositionally biased region" description="Basic and acidic residues" evidence="1">
    <location>
        <begin position="1"/>
        <end position="11"/>
    </location>
</feature>
<dbReference type="Proteomes" id="UP000250235">
    <property type="component" value="Unassembled WGS sequence"/>
</dbReference>
<evidence type="ECO:0000313" key="3">
    <source>
        <dbReference type="Proteomes" id="UP000250235"/>
    </source>
</evidence>
<keyword evidence="3" id="KW-1185">Reference proteome</keyword>
<feature type="region of interest" description="Disordered" evidence="1">
    <location>
        <begin position="1"/>
        <end position="39"/>
    </location>
</feature>
<dbReference type="EMBL" id="KQ999870">
    <property type="protein sequence ID" value="KZV40770.1"/>
    <property type="molecule type" value="Genomic_DNA"/>
</dbReference>
<accession>A0A2Z7C801</accession>
<gene>
    <name evidence="2" type="ORF">F511_13089</name>
</gene>
<dbReference type="AlphaFoldDB" id="A0A2Z7C801"/>
<evidence type="ECO:0000256" key="1">
    <source>
        <dbReference type="SAM" id="MobiDB-lite"/>
    </source>
</evidence>
<evidence type="ECO:0000313" key="2">
    <source>
        <dbReference type="EMBL" id="KZV40770.1"/>
    </source>
</evidence>
<name>A0A2Z7C801_9LAMI</name>
<organism evidence="2 3">
    <name type="scientific">Dorcoceras hygrometricum</name>
    <dbReference type="NCBI Taxonomy" id="472368"/>
    <lineage>
        <taxon>Eukaryota</taxon>
        <taxon>Viridiplantae</taxon>
        <taxon>Streptophyta</taxon>
        <taxon>Embryophyta</taxon>
        <taxon>Tracheophyta</taxon>
        <taxon>Spermatophyta</taxon>
        <taxon>Magnoliopsida</taxon>
        <taxon>eudicotyledons</taxon>
        <taxon>Gunneridae</taxon>
        <taxon>Pentapetalae</taxon>
        <taxon>asterids</taxon>
        <taxon>lamiids</taxon>
        <taxon>Lamiales</taxon>
        <taxon>Gesneriaceae</taxon>
        <taxon>Didymocarpoideae</taxon>
        <taxon>Trichosporeae</taxon>
        <taxon>Loxocarpinae</taxon>
        <taxon>Dorcoceras</taxon>
    </lineage>
</organism>
<proteinExistence type="predicted"/>